<evidence type="ECO:0000256" key="1">
    <source>
        <dbReference type="SAM" id="MobiDB-lite"/>
    </source>
</evidence>
<dbReference type="EMBL" id="ASGZ01000060">
    <property type="protein sequence ID" value="ESP87384.1"/>
    <property type="molecule type" value="Genomic_DNA"/>
</dbReference>
<gene>
    <name evidence="2" type="ORF">K933_14898</name>
</gene>
<reference evidence="2 3" key="1">
    <citation type="journal article" date="2013" name="Genome Announc.">
        <title>Draft Genome Sequence of 'Candidatus Halobonum tyrrellensis' Strain G22, Isolated from the Hypersaline Waters of Lake Tyrrell, Australia.</title>
        <authorList>
            <person name="Ugalde J.A."/>
            <person name="Narasingarao P."/>
            <person name="Kuo S."/>
            <person name="Podell S."/>
            <person name="Allen E.E."/>
        </authorList>
    </citation>
    <scope>NUCLEOTIDE SEQUENCE [LARGE SCALE GENOMIC DNA]</scope>
    <source>
        <strain evidence="2 3">G22</strain>
    </source>
</reference>
<evidence type="ECO:0000313" key="3">
    <source>
        <dbReference type="Proteomes" id="UP000017840"/>
    </source>
</evidence>
<feature type="region of interest" description="Disordered" evidence="1">
    <location>
        <begin position="1"/>
        <end position="56"/>
    </location>
</feature>
<accession>V4HHM4</accession>
<feature type="compositionally biased region" description="Low complexity" evidence="1">
    <location>
        <begin position="14"/>
        <end position="26"/>
    </location>
</feature>
<keyword evidence="3" id="KW-1185">Reference proteome</keyword>
<name>V4HHM4_9EURY</name>
<dbReference type="AlphaFoldDB" id="V4HHM4"/>
<sequence length="130" mass="13974">MSGVPAVSATLTPTRSTQTGRSTGRQPGRHHRRRVVVGEERAHSLAGVAERDGERLADHPVAGDPFAVEAVGHRARGVGLVVAERLVAGTEERHGRRWRSGDKSVGEGAVRSRDGRGRACDRMTRSGHRT</sequence>
<dbReference type="STRING" id="1324957.K933_14898"/>
<dbReference type="Proteomes" id="UP000017840">
    <property type="component" value="Unassembled WGS sequence"/>
</dbReference>
<feature type="region of interest" description="Disordered" evidence="1">
    <location>
        <begin position="91"/>
        <end position="130"/>
    </location>
</feature>
<evidence type="ECO:0000313" key="2">
    <source>
        <dbReference type="EMBL" id="ESP87384.1"/>
    </source>
</evidence>
<organism evidence="2 3">
    <name type="scientific">Candidatus Halobonum tyrrellensis G22</name>
    <dbReference type="NCBI Taxonomy" id="1324957"/>
    <lineage>
        <taxon>Archaea</taxon>
        <taxon>Methanobacteriati</taxon>
        <taxon>Methanobacteriota</taxon>
        <taxon>Stenosarchaea group</taxon>
        <taxon>Halobacteria</taxon>
        <taxon>Halobacteriales</taxon>
        <taxon>Haloferacaceae</taxon>
        <taxon>Candidatus Halobonum</taxon>
    </lineage>
</organism>
<comment type="caution">
    <text evidence="2">The sequence shown here is derived from an EMBL/GenBank/DDBJ whole genome shotgun (WGS) entry which is preliminary data.</text>
</comment>
<feature type="compositionally biased region" description="Basic and acidic residues" evidence="1">
    <location>
        <begin position="36"/>
        <end position="56"/>
    </location>
</feature>
<feature type="compositionally biased region" description="Basic and acidic residues" evidence="1">
    <location>
        <begin position="91"/>
        <end position="124"/>
    </location>
</feature>
<protein>
    <submittedName>
        <fullName evidence="2">Uncharacterized protein</fullName>
    </submittedName>
</protein>
<proteinExistence type="predicted"/>